<dbReference type="Proteomes" id="UP000708208">
    <property type="component" value="Unassembled WGS sequence"/>
</dbReference>
<accession>A0A8J2K7S8</accession>
<dbReference type="EMBL" id="CAJVCH010186254">
    <property type="protein sequence ID" value="CAG7729916.1"/>
    <property type="molecule type" value="Genomic_DNA"/>
</dbReference>
<proteinExistence type="predicted"/>
<dbReference type="AlphaFoldDB" id="A0A8J2K7S8"/>
<sequence length="23" mass="2751">DYQLAKEPLQFFDSLRTLHGLMK</sequence>
<evidence type="ECO:0000313" key="1">
    <source>
        <dbReference type="EMBL" id="CAG7729916.1"/>
    </source>
</evidence>
<gene>
    <name evidence="1" type="ORF">AFUS01_LOCUS18601</name>
</gene>
<evidence type="ECO:0000313" key="2">
    <source>
        <dbReference type="Proteomes" id="UP000708208"/>
    </source>
</evidence>
<feature type="non-terminal residue" evidence="1">
    <location>
        <position position="23"/>
    </location>
</feature>
<keyword evidence="2" id="KW-1185">Reference proteome</keyword>
<reference evidence="1" key="1">
    <citation type="submission" date="2021-06" db="EMBL/GenBank/DDBJ databases">
        <authorList>
            <person name="Hodson N. C."/>
            <person name="Mongue J. A."/>
            <person name="Jaron S. K."/>
        </authorList>
    </citation>
    <scope>NUCLEOTIDE SEQUENCE</scope>
</reference>
<organism evidence="1 2">
    <name type="scientific">Allacma fusca</name>
    <dbReference type="NCBI Taxonomy" id="39272"/>
    <lineage>
        <taxon>Eukaryota</taxon>
        <taxon>Metazoa</taxon>
        <taxon>Ecdysozoa</taxon>
        <taxon>Arthropoda</taxon>
        <taxon>Hexapoda</taxon>
        <taxon>Collembola</taxon>
        <taxon>Symphypleona</taxon>
        <taxon>Sminthuridae</taxon>
        <taxon>Allacma</taxon>
    </lineage>
</organism>
<name>A0A8J2K7S8_9HEXA</name>
<feature type="non-terminal residue" evidence="1">
    <location>
        <position position="1"/>
    </location>
</feature>
<protein>
    <submittedName>
        <fullName evidence="1">Uncharacterized protein</fullName>
    </submittedName>
</protein>
<comment type="caution">
    <text evidence="1">The sequence shown here is derived from an EMBL/GenBank/DDBJ whole genome shotgun (WGS) entry which is preliminary data.</text>
</comment>